<comment type="caution">
    <text evidence="1">The sequence shown here is derived from an EMBL/GenBank/DDBJ whole genome shotgun (WGS) entry which is preliminary data.</text>
</comment>
<organism evidence="1 2">
    <name type="scientific">Diphasiastrum complanatum</name>
    <name type="common">Issler's clubmoss</name>
    <name type="synonym">Lycopodium complanatum</name>
    <dbReference type="NCBI Taxonomy" id="34168"/>
    <lineage>
        <taxon>Eukaryota</taxon>
        <taxon>Viridiplantae</taxon>
        <taxon>Streptophyta</taxon>
        <taxon>Embryophyta</taxon>
        <taxon>Tracheophyta</taxon>
        <taxon>Lycopodiopsida</taxon>
        <taxon>Lycopodiales</taxon>
        <taxon>Lycopodiaceae</taxon>
        <taxon>Lycopodioideae</taxon>
        <taxon>Diphasiastrum</taxon>
    </lineage>
</organism>
<protein>
    <submittedName>
        <fullName evidence="1">Uncharacterized protein</fullName>
    </submittedName>
</protein>
<gene>
    <name evidence="1" type="ORF">O6H91_07G073800</name>
</gene>
<reference evidence="2" key="1">
    <citation type="journal article" date="2024" name="Proc. Natl. Acad. Sci. U.S.A.">
        <title>Extraordinary preservation of gene collinearity over three hundred million years revealed in homosporous lycophytes.</title>
        <authorList>
            <person name="Li C."/>
            <person name="Wickell D."/>
            <person name="Kuo L.Y."/>
            <person name="Chen X."/>
            <person name="Nie B."/>
            <person name="Liao X."/>
            <person name="Peng D."/>
            <person name="Ji J."/>
            <person name="Jenkins J."/>
            <person name="Williams M."/>
            <person name="Shu S."/>
            <person name="Plott C."/>
            <person name="Barry K."/>
            <person name="Rajasekar S."/>
            <person name="Grimwood J."/>
            <person name="Han X."/>
            <person name="Sun S."/>
            <person name="Hou Z."/>
            <person name="He W."/>
            <person name="Dai G."/>
            <person name="Sun C."/>
            <person name="Schmutz J."/>
            <person name="Leebens-Mack J.H."/>
            <person name="Li F.W."/>
            <person name="Wang L."/>
        </authorList>
    </citation>
    <scope>NUCLEOTIDE SEQUENCE [LARGE SCALE GENOMIC DNA]</scope>
    <source>
        <strain evidence="2">cv. PW_Plant_1</strain>
    </source>
</reference>
<dbReference type="Proteomes" id="UP001162992">
    <property type="component" value="Chromosome 7"/>
</dbReference>
<proteinExistence type="predicted"/>
<keyword evidence="2" id="KW-1185">Reference proteome</keyword>
<evidence type="ECO:0000313" key="1">
    <source>
        <dbReference type="EMBL" id="KAJ7549890.1"/>
    </source>
</evidence>
<name>A0ACC2D6Z5_DIPCM</name>
<sequence length="1790" mass="200286">MKISGMGMESTTRKARPKPPNVPKVAQENGFPQNISQVSLEDGEHRVDSIAEIRLHVDWSGQGLSIPCCDTSNNAVISKPKQSFTPYIGEGALSPYKQMVTQVAKGITTEWPSFARAVQKRYLGPNGKLAIPVMFMADFLSGSKGVLTVEDENGHPWKMDWIAWEQCGRRLSLSKGWPEFAEHHALKDGDVLVFEILSATRFNVYIIAANLGRSSQDHLKSQQARSENLQEHSTCWLDEDQQGSQGVPEAFEEQNKVVCHGQKKTLGRTDEQPSSLCSSILVAARNLNRKKRRFNKNTHNVDITLPQECSNWSSTNKIRTPDLESKVLFSPCQELSKNSNHPPKNSLPNNITLDKSMRVLPPQVRSISRKSRSYIESPASGPQDLIAANQRLLQELSRSHPEPLSVSQIRSSASALTKAQQLHIGKDDNRSMLLCHYKKRECSQYVLHGYKFCIRHILEDLSAPYTQCEFADETNNKRCCFPVFTKNFDSRFCKLHTCAKNLFQNLDAKIKFFDYQLAGEHSLMVLSATFAHHCVEATESPHILITGDNEITKGIQDTREINAEKFLVQQLLAEKNSRSKTLAPNLPKCCNESKEVLFHPQVECSRGNGCDLEGNLSPLPGLQKMQQDNVLHSGLSSFKASNKICSSPEKVSFDNSSVMIKKSPQSRVIRSIENTHLHAAAGSSAQASIAKKRIQEHYSFPCLVEIGPLDANRMGLMCSFSRFTYSSAGGHEVSKRKFEQLLVTPCVDIGQLNMTTMGVMCSLREPKTYSTLVLKRKQKTQLRETPVTARAQGRRVFFSRYVGVRKRPWGAYGAEIRTPEGKRLWLGTFTTEEAAARAYDDAARMFRGKSAVTNFVEGVDFEPSTLVNGSHLNASEQETGNALVELKEEVSLIQEHSGVCMQNYGNTKEKDSTKDSKHSAFEIPATQSPLITLDSTKKSDQPRDSPDNSDDESKLGNVSGSKANSETIIHGEFLEKVHCERQFQASNQKLCTSLELDEVHNVGSDEREKVLQGVDAITDQDGLDKLLVLCNASVIEEGSQVEVEARDSGTSNLVPRGNRLKKKFKSIWTAVSGLKDREGQYELPENENKLESSSELNCLDHTAPEGLDHTAPEGLDDVSAQSVGNSSPAGQTNSRNMEIGKSSQLESGACFNNLEKEAHFTGVRKSSSGRFEASVYDRKRRKKVYVGMFNSMLEAARARDQKAIDLGASSTLNFPDMKWLQPTSEDDDHSASPCPTGSFTQRKDKAQGMAEWFTKARLGSTRGPRKSLLGERHVQKRKFLDSDNSMRSSESCKRMKCDKFESKKPHVLHRNVKDRVLDNENSDVKSEEEWVFKYPSPAEGASFKLKEKTVVKDRSDAVPSSYGVDYEEPRSKQWQYPGVSKVKSKAELFSRKSDKQVDTSNLGKQNAQSGPWSREYTFPTVDEQYYIESEYARVYKTTSKHRAMMDKSDNCEDHSFGSNQDICPDNYHVAYKEKCVHRNDSLLEGIKGNTLTGERAVPLVGGKSRISGKTQYLGVQSTPSGRFKAKIYLPGPRKHLYLGMFDSAEEAARAYDEVAYQKRGKSTRFNFPDEVADIKMRTQNQTVSQKSSVRKEFLYPKEKEHKKIYSDASRSKDKILVASCSPSNEARALDEGRASVGRCGLIKDTVGCLGRGKNHSKIEMEQDISLNKMKESNLKNSTRQLLKCSSKPLKASKPTATRKKKPSFTRRADYMGVYCNGRKFQSIYYNPETKKHKYLGTFITAEEAALAYDQVAFEQFKDSAKLNFSVSDKLGFSGSATDAERTSKPMEDDI</sequence>
<dbReference type="EMBL" id="CM055098">
    <property type="protein sequence ID" value="KAJ7549890.1"/>
    <property type="molecule type" value="Genomic_DNA"/>
</dbReference>
<evidence type="ECO:0000313" key="2">
    <source>
        <dbReference type="Proteomes" id="UP001162992"/>
    </source>
</evidence>
<accession>A0ACC2D6Z5</accession>